<keyword evidence="1" id="KW-0472">Membrane</keyword>
<accession>A0A420WXK3</accession>
<dbReference type="EMBL" id="RBIN01000004">
    <property type="protein sequence ID" value="RKR04458.1"/>
    <property type="molecule type" value="Genomic_DNA"/>
</dbReference>
<dbReference type="Proteomes" id="UP000281975">
    <property type="component" value="Unassembled WGS sequence"/>
</dbReference>
<dbReference type="OrthoDB" id="1425700at2"/>
<dbReference type="RefSeq" id="WP_121172607.1">
    <property type="nucleotide sequence ID" value="NZ_RBIN01000004.1"/>
</dbReference>
<keyword evidence="1" id="KW-0812">Transmembrane</keyword>
<sequence length="217" mass="24963">MNHPSSVTDTDLRSAPLAILGRYFVYLCALALLCQMQYWSVLANPGTRFSELSFVELAQSGLLLVSLILLWRTRQLGTWPAGTALMFGWLLASLIREQDFQLDRLFDGLWQWLVAVVAIATVRHLWRQREQIAEECRSFFAWSGFGLFMGGFMATYVFSRLMGRSALWEAVLGEAYQYRIKSGVEETLELLGYALMFAACVELWLLARRRFKRMGRH</sequence>
<comment type="caution">
    <text evidence="2">The sequence shown here is derived from an EMBL/GenBank/DDBJ whole genome shotgun (WGS) entry which is preliminary data.</text>
</comment>
<evidence type="ECO:0000313" key="3">
    <source>
        <dbReference type="Proteomes" id="UP000281975"/>
    </source>
</evidence>
<organism evidence="2 3">
    <name type="scientific">Kushneria sinocarnis</name>
    <dbReference type="NCBI Taxonomy" id="595502"/>
    <lineage>
        <taxon>Bacteria</taxon>
        <taxon>Pseudomonadati</taxon>
        <taxon>Pseudomonadota</taxon>
        <taxon>Gammaproteobacteria</taxon>
        <taxon>Oceanospirillales</taxon>
        <taxon>Halomonadaceae</taxon>
        <taxon>Kushneria</taxon>
    </lineage>
</organism>
<feature type="transmembrane region" description="Helical" evidence="1">
    <location>
        <begin position="78"/>
        <end position="96"/>
    </location>
</feature>
<protein>
    <submittedName>
        <fullName evidence="2">Uncharacterized protein</fullName>
    </submittedName>
</protein>
<gene>
    <name evidence="2" type="ORF">C7446_1667</name>
</gene>
<dbReference type="AlphaFoldDB" id="A0A420WXK3"/>
<feature type="transmembrane region" description="Helical" evidence="1">
    <location>
        <begin position="138"/>
        <end position="158"/>
    </location>
</feature>
<evidence type="ECO:0000313" key="2">
    <source>
        <dbReference type="EMBL" id="RKR04458.1"/>
    </source>
</evidence>
<reference evidence="2 3" key="1">
    <citation type="submission" date="2018-10" db="EMBL/GenBank/DDBJ databases">
        <title>Genomic Encyclopedia of Type Strains, Phase IV (KMG-IV): sequencing the most valuable type-strain genomes for metagenomic binning, comparative biology and taxonomic classification.</title>
        <authorList>
            <person name="Goeker M."/>
        </authorList>
    </citation>
    <scope>NUCLEOTIDE SEQUENCE [LARGE SCALE GENOMIC DNA]</scope>
    <source>
        <strain evidence="2 3">DSM 23229</strain>
    </source>
</reference>
<proteinExistence type="predicted"/>
<feature type="transmembrane region" description="Helical" evidence="1">
    <location>
        <begin position="190"/>
        <end position="207"/>
    </location>
</feature>
<feature type="transmembrane region" description="Helical" evidence="1">
    <location>
        <begin position="52"/>
        <end position="71"/>
    </location>
</feature>
<name>A0A420WXK3_9GAMM</name>
<feature type="transmembrane region" description="Helical" evidence="1">
    <location>
        <begin position="23"/>
        <end position="40"/>
    </location>
</feature>
<feature type="transmembrane region" description="Helical" evidence="1">
    <location>
        <begin position="108"/>
        <end position="126"/>
    </location>
</feature>
<keyword evidence="1" id="KW-1133">Transmembrane helix</keyword>
<evidence type="ECO:0000256" key="1">
    <source>
        <dbReference type="SAM" id="Phobius"/>
    </source>
</evidence>
<keyword evidence="3" id="KW-1185">Reference proteome</keyword>